<feature type="compositionally biased region" description="Basic and acidic residues" evidence="5">
    <location>
        <begin position="627"/>
        <end position="653"/>
    </location>
</feature>
<dbReference type="Proteomes" id="UP001610335">
    <property type="component" value="Unassembled WGS sequence"/>
</dbReference>
<organism evidence="8 9">
    <name type="scientific">Aspergillus cavernicola</name>
    <dbReference type="NCBI Taxonomy" id="176166"/>
    <lineage>
        <taxon>Eukaryota</taxon>
        <taxon>Fungi</taxon>
        <taxon>Dikarya</taxon>
        <taxon>Ascomycota</taxon>
        <taxon>Pezizomycotina</taxon>
        <taxon>Eurotiomycetes</taxon>
        <taxon>Eurotiomycetidae</taxon>
        <taxon>Eurotiales</taxon>
        <taxon>Aspergillaceae</taxon>
        <taxon>Aspergillus</taxon>
        <taxon>Aspergillus subgen. Nidulantes</taxon>
    </lineage>
</organism>
<evidence type="ECO:0000313" key="9">
    <source>
        <dbReference type="Proteomes" id="UP001610335"/>
    </source>
</evidence>
<feature type="compositionally biased region" description="Pro residues" evidence="5">
    <location>
        <begin position="588"/>
        <end position="609"/>
    </location>
</feature>
<feature type="region of interest" description="Disordered" evidence="5">
    <location>
        <begin position="1"/>
        <end position="56"/>
    </location>
</feature>
<feature type="region of interest" description="Disordered" evidence="5">
    <location>
        <begin position="177"/>
        <end position="222"/>
    </location>
</feature>
<proteinExistence type="inferred from homology"/>
<dbReference type="PANTHER" id="PTHR23092:SF15">
    <property type="entry name" value="INACTIVE NON-CANONICAL POLY(A) RNA POLYMERASE PROTEIN TRF4-2-RELATED"/>
    <property type="match status" value="1"/>
</dbReference>
<evidence type="ECO:0000256" key="3">
    <source>
        <dbReference type="ARBA" id="ARBA00022723"/>
    </source>
</evidence>
<dbReference type="InterPro" id="IPR045862">
    <property type="entry name" value="Trf4-like"/>
</dbReference>
<dbReference type="InterPro" id="IPR054708">
    <property type="entry name" value="MTPAP-like_central"/>
</dbReference>
<feature type="compositionally biased region" description="Pro residues" evidence="5">
    <location>
        <begin position="102"/>
        <end position="111"/>
    </location>
</feature>
<dbReference type="InterPro" id="IPR002058">
    <property type="entry name" value="PAP_assoc"/>
</dbReference>
<dbReference type="Gene3D" id="1.10.1410.10">
    <property type="match status" value="1"/>
</dbReference>
<dbReference type="Pfam" id="PF22600">
    <property type="entry name" value="MTPAP-like_central"/>
    <property type="match status" value="1"/>
</dbReference>
<dbReference type="EMBL" id="JBFXLS010000019">
    <property type="protein sequence ID" value="KAL2828754.1"/>
    <property type="molecule type" value="Genomic_DNA"/>
</dbReference>
<evidence type="ECO:0000256" key="1">
    <source>
        <dbReference type="ARBA" id="ARBA00008593"/>
    </source>
</evidence>
<accession>A0ABR4ILV4</accession>
<feature type="compositionally biased region" description="Basic and acidic residues" evidence="5">
    <location>
        <begin position="661"/>
        <end position="676"/>
    </location>
</feature>
<gene>
    <name evidence="8" type="ORF">BDW59DRAFT_43709</name>
</gene>
<keyword evidence="3" id="KW-0479">Metal-binding</keyword>
<feature type="compositionally biased region" description="Basic and acidic residues" evidence="5">
    <location>
        <begin position="699"/>
        <end position="711"/>
    </location>
</feature>
<comment type="caution">
    <text evidence="8">The sequence shown here is derived from an EMBL/GenBank/DDBJ whole genome shotgun (WGS) entry which is preliminary data.</text>
</comment>
<dbReference type="EC" id="2.7.7.19" evidence="2"/>
<sequence>MPPPAYEFRGSNQQSSYQPRHEFTFRYSRPGTSERPLLRTKREATPEQLVGSEAGIEKPAMKFARIENLSDSEEAEMDVSSDEVEEIHPRKKRVVERNIAPTAPPVRPLPTPKWSNPDPYTALPPPDESQNKKVDVVKLIRKARLSASASQSAHTDAVVSNEDFISLAGLVDEDELNKAPENAPTGPRHHLQGGDPALGNRKRTHGDEIKGPAKPFGKPFSKYSKDGSVIDEWKLRPSEAGTPWLNLTHPTLHLGTRLHNEILSFYHWVKPLHYEQTVREDLVSRLQAAFQSRYYGVQLRPFGSFASGLYLPNADIDLVLLSSNFMRTGIKTFGERKGQIYAFSAFLKNLNIAVPGSIETIAHARVPILKFVDKLTGLKVDLSFDNDSGIIANNTFQQWKSEYPVIPVVVSVIKQFLLLRGLNEVPTGGLGGFSITCLVTSLLQHMPYGNLSPNLGGVLMDFFQFYGDDFDYKTVGIRMNPPGYFNKRVYRVYRENNNARLSIEDPNNPDNDISGGTREIALIFKSFSQAYRLLKERMVSMAMSGRTNGSILGTIIAANFDEYTELRWQLREFFETDPRFAQYRRSITPPPPPYSPPPANDPTPPPPPASSTSSHPLPAKPPSGPKKARESKAKSKDSKDSKEKSKDPKEKLTKNQKKQQASRDRATRLKRLRPDIPKVPLAIGNEEAIKLGGYQTQSEMDKDLTMREKELSGASQS</sequence>
<evidence type="ECO:0000256" key="4">
    <source>
        <dbReference type="ARBA" id="ARBA00022842"/>
    </source>
</evidence>
<dbReference type="PANTHER" id="PTHR23092">
    <property type="entry name" value="POLY(A) RNA POLYMERASE"/>
    <property type="match status" value="1"/>
</dbReference>
<keyword evidence="9" id="KW-1185">Reference proteome</keyword>
<feature type="compositionally biased region" description="Basic and acidic residues" evidence="5">
    <location>
        <begin position="36"/>
        <end position="45"/>
    </location>
</feature>
<evidence type="ECO:0000259" key="7">
    <source>
        <dbReference type="Pfam" id="PF22600"/>
    </source>
</evidence>
<protein>
    <recommendedName>
        <fullName evidence="2">polynucleotide adenylyltransferase</fullName>
        <ecNumber evidence="2">2.7.7.19</ecNumber>
    </recommendedName>
</protein>
<feature type="compositionally biased region" description="Acidic residues" evidence="5">
    <location>
        <begin position="71"/>
        <end position="85"/>
    </location>
</feature>
<feature type="domain" description="Poly(A) RNA polymerase mitochondrial-like central palm" evidence="7">
    <location>
        <begin position="258"/>
        <end position="399"/>
    </location>
</feature>
<dbReference type="CDD" id="cd05402">
    <property type="entry name" value="NT_PAP_TUTase"/>
    <property type="match status" value="1"/>
</dbReference>
<dbReference type="SUPFAM" id="SSF81301">
    <property type="entry name" value="Nucleotidyltransferase"/>
    <property type="match status" value="1"/>
</dbReference>
<dbReference type="Pfam" id="PF03828">
    <property type="entry name" value="PAP_assoc"/>
    <property type="match status" value="1"/>
</dbReference>
<feature type="region of interest" description="Disordered" evidence="5">
    <location>
        <begin position="71"/>
        <end position="113"/>
    </location>
</feature>
<keyword evidence="4" id="KW-0460">Magnesium</keyword>
<evidence type="ECO:0000256" key="5">
    <source>
        <dbReference type="SAM" id="MobiDB-lite"/>
    </source>
</evidence>
<evidence type="ECO:0000259" key="6">
    <source>
        <dbReference type="Pfam" id="PF03828"/>
    </source>
</evidence>
<feature type="region of interest" description="Disordered" evidence="5">
    <location>
        <begin position="583"/>
        <end position="678"/>
    </location>
</feature>
<feature type="region of interest" description="Disordered" evidence="5">
    <location>
        <begin position="693"/>
        <end position="717"/>
    </location>
</feature>
<dbReference type="SUPFAM" id="SSF81631">
    <property type="entry name" value="PAP/OAS1 substrate-binding domain"/>
    <property type="match status" value="1"/>
</dbReference>
<dbReference type="InterPro" id="IPR043519">
    <property type="entry name" value="NT_sf"/>
</dbReference>
<feature type="domain" description="PAP-associated" evidence="6">
    <location>
        <begin position="454"/>
        <end position="511"/>
    </location>
</feature>
<comment type="similarity">
    <text evidence="1">Belongs to the DNA polymerase type-B-like family.</text>
</comment>
<reference evidence="8 9" key="1">
    <citation type="submission" date="2024-07" db="EMBL/GenBank/DDBJ databases">
        <title>Section-level genome sequencing and comparative genomics of Aspergillus sections Usti and Cavernicolus.</title>
        <authorList>
            <consortium name="Lawrence Berkeley National Laboratory"/>
            <person name="Nybo J.L."/>
            <person name="Vesth T.C."/>
            <person name="Theobald S."/>
            <person name="Frisvad J.C."/>
            <person name="Larsen T.O."/>
            <person name="Kjaerboelling I."/>
            <person name="Rothschild-Mancinelli K."/>
            <person name="Lyhne E.K."/>
            <person name="Kogle M.E."/>
            <person name="Barry K."/>
            <person name="Clum A."/>
            <person name="Na H."/>
            <person name="Ledsgaard L."/>
            <person name="Lin J."/>
            <person name="Lipzen A."/>
            <person name="Kuo A."/>
            <person name="Riley R."/>
            <person name="Mondo S."/>
            <person name="LaButti K."/>
            <person name="Haridas S."/>
            <person name="Pangalinan J."/>
            <person name="Salamov A.A."/>
            <person name="Simmons B.A."/>
            <person name="Magnuson J.K."/>
            <person name="Chen J."/>
            <person name="Drula E."/>
            <person name="Henrissat B."/>
            <person name="Wiebenga A."/>
            <person name="Lubbers R.J."/>
            <person name="Gomes A.C."/>
            <person name="Makela M.R."/>
            <person name="Stajich J."/>
            <person name="Grigoriev I.V."/>
            <person name="Mortensen U.H."/>
            <person name="De vries R.P."/>
            <person name="Baker S.E."/>
            <person name="Andersen M.R."/>
        </authorList>
    </citation>
    <scope>NUCLEOTIDE SEQUENCE [LARGE SCALE GENOMIC DNA]</scope>
    <source>
        <strain evidence="8 9">CBS 600.67</strain>
    </source>
</reference>
<evidence type="ECO:0000313" key="8">
    <source>
        <dbReference type="EMBL" id="KAL2828754.1"/>
    </source>
</evidence>
<evidence type="ECO:0000256" key="2">
    <source>
        <dbReference type="ARBA" id="ARBA00012388"/>
    </source>
</evidence>
<name>A0ABR4ILV4_9EURO</name>
<dbReference type="Gene3D" id="3.30.460.10">
    <property type="entry name" value="Beta Polymerase, domain 2"/>
    <property type="match status" value="1"/>
</dbReference>